<dbReference type="Pfam" id="PF02776">
    <property type="entry name" value="TPP_enzyme_N"/>
    <property type="match status" value="1"/>
</dbReference>
<keyword evidence="8" id="KW-1185">Reference proteome</keyword>
<dbReference type="InterPro" id="IPR012000">
    <property type="entry name" value="Thiamin_PyroP_enz_cen_dom"/>
</dbReference>
<evidence type="ECO:0000313" key="8">
    <source>
        <dbReference type="Proteomes" id="UP001325479"/>
    </source>
</evidence>
<accession>A0ABZ0WIA2</accession>
<dbReference type="Gene3D" id="3.40.50.1220">
    <property type="entry name" value="TPP-binding domain"/>
    <property type="match status" value="1"/>
</dbReference>
<feature type="domain" description="Thiamine pyrophosphate enzyme TPP-binding" evidence="5">
    <location>
        <begin position="386"/>
        <end position="532"/>
    </location>
</feature>
<dbReference type="EMBL" id="CP139965">
    <property type="protein sequence ID" value="WQD77092.1"/>
    <property type="molecule type" value="Genomic_DNA"/>
</dbReference>
<dbReference type="SUPFAM" id="SSF52518">
    <property type="entry name" value="Thiamin diphosphate-binding fold (THDP-binding)"/>
    <property type="match status" value="2"/>
</dbReference>
<dbReference type="InterPro" id="IPR045229">
    <property type="entry name" value="TPP_enz"/>
</dbReference>
<feature type="domain" description="Thiamine pyrophosphate enzyme N-terminal TPP-binding" evidence="6">
    <location>
        <begin position="1"/>
        <end position="115"/>
    </location>
</feature>
<dbReference type="Proteomes" id="UP001325479">
    <property type="component" value="Chromosome"/>
</dbReference>
<reference evidence="7 8" key="1">
    <citation type="submission" date="2023-12" db="EMBL/GenBank/DDBJ databases">
        <title>Genome sequencing and assembly of bacterial species from a model synthetic community.</title>
        <authorList>
            <person name="Hogle S.L."/>
        </authorList>
    </citation>
    <scope>NUCLEOTIDE SEQUENCE [LARGE SCALE GENOMIC DNA]</scope>
    <source>
        <strain evidence="7 8">HAMBI 2494</strain>
    </source>
</reference>
<dbReference type="InterPro" id="IPR012001">
    <property type="entry name" value="Thiamin_PyroP_enz_TPP-bd_dom"/>
</dbReference>
<dbReference type="CDD" id="cd07035">
    <property type="entry name" value="TPP_PYR_POX_like"/>
    <property type="match status" value="1"/>
</dbReference>
<evidence type="ECO:0000313" key="7">
    <source>
        <dbReference type="EMBL" id="WQD77092.1"/>
    </source>
</evidence>
<dbReference type="InterPro" id="IPR000399">
    <property type="entry name" value="TPP-bd_CS"/>
</dbReference>
<dbReference type="Gene3D" id="3.40.50.970">
    <property type="match status" value="2"/>
</dbReference>
<name>A0ABZ0WIA2_9BURK</name>
<comment type="similarity">
    <text evidence="1 3">Belongs to the TPP enzyme family.</text>
</comment>
<keyword evidence="7" id="KW-0808">Transferase</keyword>
<dbReference type="Pfam" id="PF00205">
    <property type="entry name" value="TPP_enzyme_M"/>
    <property type="match status" value="1"/>
</dbReference>
<dbReference type="NCBIfam" id="NF006187">
    <property type="entry name" value="PRK08322.1"/>
    <property type="match status" value="1"/>
</dbReference>
<organism evidence="7 8">
    <name type="scientific">Paraburkholderia kururiensis</name>
    <dbReference type="NCBI Taxonomy" id="984307"/>
    <lineage>
        <taxon>Bacteria</taxon>
        <taxon>Pseudomonadati</taxon>
        <taxon>Pseudomonadota</taxon>
        <taxon>Betaproteobacteria</taxon>
        <taxon>Burkholderiales</taxon>
        <taxon>Burkholderiaceae</taxon>
        <taxon>Paraburkholderia</taxon>
    </lineage>
</organism>
<dbReference type="InterPro" id="IPR011766">
    <property type="entry name" value="TPP_enzyme_TPP-bd"/>
</dbReference>
<evidence type="ECO:0000256" key="2">
    <source>
        <dbReference type="ARBA" id="ARBA00023052"/>
    </source>
</evidence>
<evidence type="ECO:0000259" key="5">
    <source>
        <dbReference type="Pfam" id="PF02775"/>
    </source>
</evidence>
<dbReference type="PANTHER" id="PTHR18968">
    <property type="entry name" value="THIAMINE PYROPHOSPHATE ENZYMES"/>
    <property type="match status" value="1"/>
</dbReference>
<feature type="domain" description="Thiamine pyrophosphate enzyme central" evidence="4">
    <location>
        <begin position="187"/>
        <end position="322"/>
    </location>
</feature>
<dbReference type="PROSITE" id="PS00187">
    <property type="entry name" value="TPP_ENZYMES"/>
    <property type="match status" value="1"/>
</dbReference>
<keyword evidence="2 3" id="KW-0786">Thiamine pyrophosphate</keyword>
<dbReference type="CDD" id="cd02010">
    <property type="entry name" value="TPP_ALS"/>
    <property type="match status" value="1"/>
</dbReference>
<evidence type="ECO:0000256" key="1">
    <source>
        <dbReference type="ARBA" id="ARBA00007812"/>
    </source>
</evidence>
<dbReference type="InterPro" id="IPR029035">
    <property type="entry name" value="DHS-like_NAD/FAD-binding_dom"/>
</dbReference>
<evidence type="ECO:0000259" key="4">
    <source>
        <dbReference type="Pfam" id="PF00205"/>
    </source>
</evidence>
<dbReference type="EC" id="2.2.1.6" evidence="7"/>
<protein>
    <submittedName>
        <fullName evidence="7">Acetolactate synthase large subunit</fullName>
        <ecNumber evidence="7">2.2.1.6</ecNumber>
    </submittedName>
</protein>
<sequence length="554" mass="61810">MKASDLFVKALEAEGVEYVFGIPGEENLDLLESLRRSKIRLVVTRHEQAAGFMAATYGRLTGRTGVCLATLGPGATNFVTAAAYAQLGGMPMLMVTGQKPIKTSKQGHFQIVDVVRMMEPLTKYTRQIVSIGNIPALVREAFRRAEDERPGAVHLELPEDVADEEGDGKPIPKSFSRRPIAEEKAVTHAVAAIAKARHPLLMIGAGGNRKTTRKELREFVDQIGIPFFTTQMGKGVIDESHPLWLGNATLSDGDFVHRAIDHADCIINVGHDVIEKPPFFMRSVDAGEKTVIHVNFLGAEVDPVYFPQIEVVGDIANTLWQLKESLKARLERGEPQWDFARFTEIKQHFEEHLARGQHDERFPMYPVRVVHDVYETMPVDGIICLDNGMYKIWFARYYRAHEPNALLLDNALASMGAGLPSAIATKIVHPERKVMAVCGDGGFMMNSQELETAVRLKLDLVVLILRDDAFGMIRWKQENMNFPDYGMTLRNPDFVEYAKSYGAQGHRIAAADELAPLVRECFAAPGVHVIDVPIDYSDNERVLNREIKRLSAQI</sequence>
<dbReference type="RefSeq" id="WP_114813610.1">
    <property type="nucleotide sequence ID" value="NZ_CP139965.1"/>
</dbReference>
<evidence type="ECO:0000256" key="3">
    <source>
        <dbReference type="RuleBase" id="RU362132"/>
    </source>
</evidence>
<dbReference type="PANTHER" id="PTHR18968:SF129">
    <property type="entry name" value="ACETOLACTATE SYNTHASE"/>
    <property type="match status" value="1"/>
</dbReference>
<evidence type="ECO:0000259" key="6">
    <source>
        <dbReference type="Pfam" id="PF02776"/>
    </source>
</evidence>
<gene>
    <name evidence="7" type="ORF">U0042_23950</name>
</gene>
<dbReference type="GO" id="GO:0003984">
    <property type="term" value="F:acetolactate synthase activity"/>
    <property type="evidence" value="ECO:0007669"/>
    <property type="project" value="UniProtKB-EC"/>
</dbReference>
<dbReference type="Pfam" id="PF02775">
    <property type="entry name" value="TPP_enzyme_C"/>
    <property type="match status" value="1"/>
</dbReference>
<dbReference type="SUPFAM" id="SSF52467">
    <property type="entry name" value="DHS-like NAD/FAD-binding domain"/>
    <property type="match status" value="1"/>
</dbReference>
<proteinExistence type="inferred from homology"/>
<dbReference type="InterPro" id="IPR029061">
    <property type="entry name" value="THDP-binding"/>
</dbReference>